<accession>A0ABP7RHQ9</accession>
<dbReference type="RefSeq" id="WP_344708478.1">
    <property type="nucleotide sequence ID" value="NZ_BAAAZD010000001.1"/>
</dbReference>
<feature type="region of interest" description="Disordered" evidence="1">
    <location>
        <begin position="96"/>
        <end position="115"/>
    </location>
</feature>
<gene>
    <name evidence="2" type="ORF">GCM10022211_03900</name>
</gene>
<organism evidence="2 3">
    <name type="scientific">Sphingomonas humi</name>
    <dbReference type="NCBI Taxonomy" id="335630"/>
    <lineage>
        <taxon>Bacteria</taxon>
        <taxon>Pseudomonadati</taxon>
        <taxon>Pseudomonadota</taxon>
        <taxon>Alphaproteobacteria</taxon>
        <taxon>Sphingomonadales</taxon>
        <taxon>Sphingomonadaceae</taxon>
        <taxon>Sphingomonas</taxon>
    </lineage>
</organism>
<reference evidence="3" key="1">
    <citation type="journal article" date="2019" name="Int. J. Syst. Evol. Microbiol.">
        <title>The Global Catalogue of Microorganisms (GCM) 10K type strain sequencing project: providing services to taxonomists for standard genome sequencing and annotation.</title>
        <authorList>
            <consortium name="The Broad Institute Genomics Platform"/>
            <consortium name="The Broad Institute Genome Sequencing Center for Infectious Disease"/>
            <person name="Wu L."/>
            <person name="Ma J."/>
        </authorList>
    </citation>
    <scope>NUCLEOTIDE SEQUENCE [LARGE SCALE GENOMIC DNA]</scope>
    <source>
        <strain evidence="3">JCM 16603</strain>
    </source>
</reference>
<comment type="caution">
    <text evidence="2">The sequence shown here is derived from an EMBL/GenBank/DDBJ whole genome shotgun (WGS) entry which is preliminary data.</text>
</comment>
<evidence type="ECO:0000313" key="3">
    <source>
        <dbReference type="Proteomes" id="UP001501310"/>
    </source>
</evidence>
<sequence>MKRKTMIVLGALATVGVAELWHGPLGAAEEVRGDVEREARALLDYYELPQVTARMDDAPLTRRVILNGPADDFQRRALVEKVGALKGVNEVRWDPSSPVINNFPQHQGPLAGAQR</sequence>
<evidence type="ECO:0000313" key="2">
    <source>
        <dbReference type="EMBL" id="GAA3997645.1"/>
    </source>
</evidence>
<evidence type="ECO:0000256" key="1">
    <source>
        <dbReference type="SAM" id="MobiDB-lite"/>
    </source>
</evidence>
<proteinExistence type="predicted"/>
<dbReference type="Proteomes" id="UP001501310">
    <property type="component" value="Unassembled WGS sequence"/>
</dbReference>
<evidence type="ECO:0008006" key="4">
    <source>
        <dbReference type="Google" id="ProtNLM"/>
    </source>
</evidence>
<keyword evidence="3" id="KW-1185">Reference proteome</keyword>
<protein>
    <recommendedName>
        <fullName evidence="4">BON domain-containing protein</fullName>
    </recommendedName>
</protein>
<dbReference type="EMBL" id="BAAAZD010000001">
    <property type="protein sequence ID" value="GAA3997645.1"/>
    <property type="molecule type" value="Genomic_DNA"/>
</dbReference>
<name>A0ABP7RHQ9_9SPHN</name>